<accession>A0A9W8B1K1</accession>
<dbReference type="SUPFAM" id="SSF50685">
    <property type="entry name" value="Barwin-like endoglucanases"/>
    <property type="match status" value="1"/>
</dbReference>
<feature type="chain" id="PRO_5040733989" description="RlpA-like double-psi beta-barrel-protein domain-containing protein-containing protein" evidence="2">
    <location>
        <begin position="20"/>
        <end position="269"/>
    </location>
</feature>
<keyword evidence="4" id="KW-1185">Reference proteome</keyword>
<gene>
    <name evidence="3" type="ORF">H4R34_002574</name>
</gene>
<protein>
    <recommendedName>
        <fullName evidence="5">RlpA-like double-psi beta-barrel-protein domain-containing protein-containing protein</fullName>
    </recommendedName>
</protein>
<feature type="signal peptide" evidence="2">
    <location>
        <begin position="1"/>
        <end position="19"/>
    </location>
</feature>
<feature type="compositionally biased region" description="Low complexity" evidence="1">
    <location>
        <begin position="205"/>
        <end position="218"/>
    </location>
</feature>
<dbReference type="EMBL" id="JANBQB010000184">
    <property type="protein sequence ID" value="KAJ1980116.1"/>
    <property type="molecule type" value="Genomic_DNA"/>
</dbReference>
<evidence type="ECO:0000256" key="1">
    <source>
        <dbReference type="SAM" id="MobiDB-lite"/>
    </source>
</evidence>
<evidence type="ECO:0000313" key="4">
    <source>
        <dbReference type="Proteomes" id="UP001151582"/>
    </source>
</evidence>
<feature type="compositionally biased region" description="Low complexity" evidence="1">
    <location>
        <begin position="145"/>
        <end position="180"/>
    </location>
</feature>
<organism evidence="3 4">
    <name type="scientific">Dimargaris verticillata</name>
    <dbReference type="NCBI Taxonomy" id="2761393"/>
    <lineage>
        <taxon>Eukaryota</taxon>
        <taxon>Fungi</taxon>
        <taxon>Fungi incertae sedis</taxon>
        <taxon>Zoopagomycota</taxon>
        <taxon>Kickxellomycotina</taxon>
        <taxon>Dimargaritomycetes</taxon>
        <taxon>Dimargaritales</taxon>
        <taxon>Dimargaritaceae</taxon>
        <taxon>Dimargaris</taxon>
    </lineage>
</organism>
<reference evidence="3" key="1">
    <citation type="submission" date="2022-07" db="EMBL/GenBank/DDBJ databases">
        <title>Phylogenomic reconstructions and comparative analyses of Kickxellomycotina fungi.</title>
        <authorList>
            <person name="Reynolds N.K."/>
            <person name="Stajich J.E."/>
            <person name="Barry K."/>
            <person name="Grigoriev I.V."/>
            <person name="Crous P."/>
            <person name="Smith M.E."/>
        </authorList>
    </citation>
    <scope>NUCLEOTIDE SEQUENCE</scope>
    <source>
        <strain evidence="3">RSA 567</strain>
    </source>
</reference>
<feature type="region of interest" description="Disordered" evidence="1">
    <location>
        <begin position="135"/>
        <end position="223"/>
    </location>
</feature>
<dbReference type="InterPro" id="IPR036908">
    <property type="entry name" value="RlpA-like_sf"/>
</dbReference>
<dbReference type="Gene3D" id="2.40.40.10">
    <property type="entry name" value="RlpA-like domain"/>
    <property type="match status" value="1"/>
</dbReference>
<evidence type="ECO:0000256" key="2">
    <source>
        <dbReference type="SAM" id="SignalP"/>
    </source>
</evidence>
<evidence type="ECO:0000313" key="3">
    <source>
        <dbReference type="EMBL" id="KAJ1980116.1"/>
    </source>
</evidence>
<proteinExistence type="predicted"/>
<sequence>MVSLFRIGTALLASHGTLAWAMSGSQVITPHNYVILGADALVNNPPSCGYPYASMDITRITAVQAMDKSSGCGKCLKVVNGEDDSKWAYVLAVDTGGKGLDVSTVIYKEIFGQDTDPAPASWSAVDDKHCADIWLDDSSSKDGDSGASGSPTSSPVAPAPAATTGSPATDGSTTNSSSSGGKDDYSPAAVFGGSGSKSPSYLTNPSSVPAAQPASASPTVENDASKVFPKQATMEDINNPANGASATWSRSWTYGPWLVAALPLVLHWV</sequence>
<dbReference type="OrthoDB" id="5561496at2759"/>
<dbReference type="Proteomes" id="UP001151582">
    <property type="component" value="Unassembled WGS sequence"/>
</dbReference>
<evidence type="ECO:0008006" key="5">
    <source>
        <dbReference type="Google" id="ProtNLM"/>
    </source>
</evidence>
<name>A0A9W8B1K1_9FUNG</name>
<dbReference type="AlphaFoldDB" id="A0A9W8B1K1"/>
<comment type="caution">
    <text evidence="3">The sequence shown here is derived from an EMBL/GenBank/DDBJ whole genome shotgun (WGS) entry which is preliminary data.</text>
</comment>
<keyword evidence="2" id="KW-0732">Signal</keyword>